<dbReference type="Gene3D" id="2.40.260.10">
    <property type="entry name" value="Sortase"/>
    <property type="match status" value="1"/>
</dbReference>
<protein>
    <submittedName>
        <fullName evidence="3">Sortase</fullName>
    </submittedName>
</protein>
<dbReference type="NCBIfam" id="TIGR01076">
    <property type="entry name" value="sortase_fam"/>
    <property type="match status" value="1"/>
</dbReference>
<reference evidence="3" key="1">
    <citation type="submission" date="2023-06" db="EMBL/GenBank/DDBJ databases">
        <title>Draft genome sequence of Nocardioides sp. SOB77.</title>
        <authorList>
            <person name="Zhang G."/>
        </authorList>
    </citation>
    <scope>NUCLEOTIDE SEQUENCE</scope>
    <source>
        <strain evidence="3">SOB77</strain>
    </source>
</reference>
<sequence length="220" mass="23681">MRAWSAGLLGLCGLGLLCWPFLQPSVQAHRTAVAQERLADELPVGAAVADARGIPVAAQRGVGDPLGVLRIPRLGPAWAWVAVEGTGLPQLALGPGHYRRTPPPGARGNVGIAAHRAGHGEPFADFDRLRPGDEVVFEQGEHRWTYHLETAPRIVGVDASWVLAPTDGRRLTLTTCWPRYGSSKRMFVRGRLVRAERRMSDGWQPAGRSAGDRPAAASGR</sequence>
<evidence type="ECO:0000313" key="4">
    <source>
        <dbReference type="Proteomes" id="UP001168620"/>
    </source>
</evidence>
<evidence type="ECO:0000256" key="2">
    <source>
        <dbReference type="SAM" id="MobiDB-lite"/>
    </source>
</evidence>
<dbReference type="InterPro" id="IPR023365">
    <property type="entry name" value="Sortase_dom-sf"/>
</dbReference>
<accession>A0ABT8FJS2</accession>
<keyword evidence="4" id="KW-1185">Reference proteome</keyword>
<dbReference type="Proteomes" id="UP001168620">
    <property type="component" value="Unassembled WGS sequence"/>
</dbReference>
<dbReference type="CDD" id="cd05830">
    <property type="entry name" value="Sortase_E"/>
    <property type="match status" value="1"/>
</dbReference>
<proteinExistence type="predicted"/>
<evidence type="ECO:0000256" key="1">
    <source>
        <dbReference type="ARBA" id="ARBA00022801"/>
    </source>
</evidence>
<dbReference type="RefSeq" id="WP_300954031.1">
    <property type="nucleotide sequence ID" value="NZ_JAUHJQ010000009.1"/>
</dbReference>
<keyword evidence="1" id="KW-0378">Hydrolase</keyword>
<gene>
    <name evidence="3" type="ORF">QWY28_18355</name>
</gene>
<dbReference type="InterPro" id="IPR042003">
    <property type="entry name" value="Sortase_E"/>
</dbReference>
<organism evidence="3 4">
    <name type="scientific">Nocardioides oceani</name>
    <dbReference type="NCBI Taxonomy" id="3058369"/>
    <lineage>
        <taxon>Bacteria</taxon>
        <taxon>Bacillati</taxon>
        <taxon>Actinomycetota</taxon>
        <taxon>Actinomycetes</taxon>
        <taxon>Propionibacteriales</taxon>
        <taxon>Nocardioidaceae</taxon>
        <taxon>Nocardioides</taxon>
    </lineage>
</organism>
<name>A0ABT8FJS2_9ACTN</name>
<dbReference type="Pfam" id="PF04203">
    <property type="entry name" value="Sortase"/>
    <property type="match status" value="1"/>
</dbReference>
<comment type="caution">
    <text evidence="3">The sequence shown here is derived from an EMBL/GenBank/DDBJ whole genome shotgun (WGS) entry which is preliminary data.</text>
</comment>
<dbReference type="EMBL" id="JAUHJQ010000009">
    <property type="protein sequence ID" value="MDN4174931.1"/>
    <property type="molecule type" value="Genomic_DNA"/>
</dbReference>
<dbReference type="SUPFAM" id="SSF63817">
    <property type="entry name" value="Sortase"/>
    <property type="match status" value="1"/>
</dbReference>
<dbReference type="InterPro" id="IPR005754">
    <property type="entry name" value="Sortase"/>
</dbReference>
<evidence type="ECO:0000313" key="3">
    <source>
        <dbReference type="EMBL" id="MDN4174931.1"/>
    </source>
</evidence>
<feature type="region of interest" description="Disordered" evidence="2">
    <location>
        <begin position="199"/>
        <end position="220"/>
    </location>
</feature>